<dbReference type="KEGG" id="cal:CAALFM_C208350CA"/>
<dbReference type="VEuPathDB" id="FungiDB:C2_08350C_A"/>
<evidence type="ECO:0000313" key="4">
    <source>
        <dbReference type="EMBL" id="AOW27825.1"/>
    </source>
</evidence>
<dbReference type="CGD" id="CAL0000189346">
    <property type="gene designation" value="orf19.12588"/>
</dbReference>
<evidence type="ECO:0000313" key="5">
    <source>
        <dbReference type="Proteomes" id="UP000000559"/>
    </source>
</evidence>
<keyword evidence="2" id="KW-0472">Membrane</keyword>
<dbReference type="RefSeq" id="XP_717658.2">
    <property type="nucleotide sequence ID" value="XM_712565.2"/>
</dbReference>
<keyword evidence="2" id="KW-0812">Transmembrane</keyword>
<keyword evidence="2" id="KW-1133">Transmembrane helix</keyword>
<feature type="transmembrane region" description="Helical" evidence="2">
    <location>
        <begin position="34"/>
        <end position="58"/>
    </location>
</feature>
<reference evidence="4 5" key="3">
    <citation type="journal article" date="2013" name="Genome Biol.">
        <title>Assembly of a phased diploid Candida albicans genome facilitates allele-specific measurements and provides a simple model for repeat and indel structure.</title>
        <authorList>
            <person name="Muzzey D."/>
            <person name="Schwartz K."/>
            <person name="Weissman J.S."/>
            <person name="Sherlock G."/>
        </authorList>
    </citation>
    <scope>NUCLEOTIDE SEQUENCE [LARGE SCALE GENOMIC DNA]</scope>
    <source>
        <strain evidence="5">SC5314 / ATCC MYA-2876</strain>
    </source>
</reference>
<dbReference type="EMBL" id="CP017624">
    <property type="protein sequence ID" value="AOW27825.1"/>
    <property type="molecule type" value="Genomic_DNA"/>
</dbReference>
<evidence type="ECO:0000313" key="3">
    <source>
        <dbReference type="CGD" id="CAL0000189346"/>
    </source>
</evidence>
<accession>A0A1D8PI75</accession>
<reference evidence="4 5" key="1">
    <citation type="journal article" date="2004" name="Proc. Natl. Acad. Sci. U.S.A.">
        <title>The diploid genome sequence of Candida albicans.</title>
        <authorList>
            <person name="Jones T."/>
            <person name="Federspiel N.A."/>
            <person name="Chibana H."/>
            <person name="Dungan J."/>
            <person name="Kalman S."/>
            <person name="Magee B.B."/>
            <person name="Newport G."/>
            <person name="Thorstenson Y.R."/>
            <person name="Agabian N."/>
            <person name="Magee P.T."/>
            <person name="Davis R.W."/>
            <person name="Scherer S."/>
        </authorList>
    </citation>
    <scope>NUCLEOTIDE SEQUENCE [LARGE SCALE GENOMIC DNA]</scope>
    <source>
        <strain evidence="5">SC5314 / ATCC MYA-2876</strain>
    </source>
</reference>
<feature type="compositionally biased region" description="Polar residues" evidence="1">
    <location>
        <begin position="94"/>
        <end position="118"/>
    </location>
</feature>
<dbReference type="InParanoid" id="A0A1D8PI75"/>
<dbReference type="AlphaFoldDB" id="A0A1D8PI75"/>
<protein>
    <submittedName>
        <fullName evidence="4">Uncharacterized protein</fullName>
    </submittedName>
</protein>
<sequence>MILPATTTTSFSESDHSSYLSKRFSTGSTANSKFIVLGAMLGSIVGFLTVYYILLVIAMPLCKLCESKADKSCERTFTNRQFDEIVEETISHPHSQMNTSNINSTAHPSSAGPNNSQQQEHEELTPVVPVAKNQSEYPDDLVPPYTKATTEEQDMGSFDTNGEFHPTKNPNTLTTPPPAHLRNTNDV</sequence>
<keyword evidence="5" id="KW-1185">Reference proteome</keyword>
<name>A0A1D8PI75_CANAL</name>
<dbReference type="OrthoDB" id="4088875at2759"/>
<proteinExistence type="predicted"/>
<gene>
    <name evidence="4" type="ordered locus">CAALFM_C208350CA</name>
    <name evidence="3" type="ordered locus">orf19.12588</name>
</gene>
<organism evidence="4 5">
    <name type="scientific">Candida albicans (strain SC5314 / ATCC MYA-2876)</name>
    <name type="common">Yeast</name>
    <dbReference type="NCBI Taxonomy" id="237561"/>
    <lineage>
        <taxon>Eukaryota</taxon>
        <taxon>Fungi</taxon>
        <taxon>Dikarya</taxon>
        <taxon>Ascomycota</taxon>
        <taxon>Saccharomycotina</taxon>
        <taxon>Pichiomycetes</taxon>
        <taxon>Debaryomycetaceae</taxon>
        <taxon>Candida/Lodderomyces clade</taxon>
        <taxon>Candida</taxon>
    </lineage>
</organism>
<dbReference type="GeneID" id="3640769"/>
<dbReference type="SMR" id="A0A1D8PI75"/>
<feature type="region of interest" description="Disordered" evidence="1">
    <location>
        <begin position="94"/>
        <end position="187"/>
    </location>
</feature>
<evidence type="ECO:0000256" key="2">
    <source>
        <dbReference type="SAM" id="Phobius"/>
    </source>
</evidence>
<reference evidence="4 5" key="2">
    <citation type="journal article" date="2007" name="Genome Biol.">
        <title>Assembly of the Candida albicans genome into sixteen supercontigs aligned on the eight chromosomes.</title>
        <authorList>
            <person name="van het Hoog M."/>
            <person name="Rast T.J."/>
            <person name="Martchenko M."/>
            <person name="Grindle S."/>
            <person name="Dignard D."/>
            <person name="Hogues H."/>
            <person name="Cuomo C."/>
            <person name="Berriman M."/>
            <person name="Scherer S."/>
            <person name="Magee B.B."/>
            <person name="Whiteway M."/>
            <person name="Chibana H."/>
            <person name="Nantel A."/>
            <person name="Magee P.T."/>
        </authorList>
    </citation>
    <scope>GENOME REANNOTATION</scope>
    <source>
        <strain evidence="5">SC5314 / ATCC MYA-2876</strain>
    </source>
</reference>
<evidence type="ECO:0000256" key="1">
    <source>
        <dbReference type="SAM" id="MobiDB-lite"/>
    </source>
</evidence>
<dbReference type="Proteomes" id="UP000000559">
    <property type="component" value="Chromosome 2"/>
</dbReference>